<dbReference type="CDD" id="cd08210">
    <property type="entry name" value="RLP_RrRLP"/>
    <property type="match status" value="1"/>
</dbReference>
<gene>
    <name evidence="2" type="ORF">J2T57_001843</name>
</gene>
<dbReference type="RefSeq" id="WP_253476975.1">
    <property type="nucleotide sequence ID" value="NZ_JALJXV010000004.1"/>
</dbReference>
<feature type="domain" description="Ribulose bisphosphate carboxylase large subunit C-terminal" evidence="1">
    <location>
        <begin position="126"/>
        <end position="360"/>
    </location>
</feature>
<dbReference type="GO" id="GO:0015977">
    <property type="term" value="P:carbon fixation"/>
    <property type="evidence" value="ECO:0007669"/>
    <property type="project" value="InterPro"/>
</dbReference>
<dbReference type="InterPro" id="IPR000685">
    <property type="entry name" value="RuBisCO_lsu_C"/>
</dbReference>
<dbReference type="EC" id="4.1.1.39" evidence="2"/>
<dbReference type="Proteomes" id="UP001205843">
    <property type="component" value="Unassembled WGS sequence"/>
</dbReference>
<dbReference type="InterPro" id="IPR033966">
    <property type="entry name" value="RuBisCO"/>
</dbReference>
<evidence type="ECO:0000313" key="3">
    <source>
        <dbReference type="Proteomes" id="UP001205843"/>
    </source>
</evidence>
<dbReference type="SUPFAM" id="SSF54966">
    <property type="entry name" value="RuBisCO, large subunit, small (N-terminal) domain"/>
    <property type="match status" value="1"/>
</dbReference>
<sequence length="378" mass="40112">MTHPISNEHTPVQSTLVVEYRLRCVAGESASVKAEGIALEQTVELAGDCVSDAIREEWVGEVLSLSELDENLWRCRIAYNPALAGEELSQLLNTLFGNISLKSGIFIENIDWPVAMLKAFGGPGHGIEGLRRHLDVPGGLPLTCTALKPVGLSPSGLAELAFAFACGGVDIIKDDHGIANQPGAPYRERLAACQAAIERANQQTGKRAVYFPNATAPARLLGERFAAARDAGCFGVLLSPWLCGIDSIRWARDEFGLAVMAHPALTGSYFQSDHGLDPALVLGDLFRIAGADASIYPNAGGRFGFSVDTCEAINHRLRRPLGGLRAAAPTPGGGMNVRDAPAWIERYGADTIVLIGGSLYAQGDVTAASKRLLTALGR</sequence>
<dbReference type="GO" id="GO:0016984">
    <property type="term" value="F:ribulose-bisphosphate carboxylase activity"/>
    <property type="evidence" value="ECO:0007669"/>
    <property type="project" value="UniProtKB-EC"/>
</dbReference>
<dbReference type="EMBL" id="JALJXV010000004">
    <property type="protein sequence ID" value="MCP1674705.1"/>
    <property type="molecule type" value="Genomic_DNA"/>
</dbReference>
<dbReference type="InterPro" id="IPR036376">
    <property type="entry name" value="RuBisCO_lsu_C_sf"/>
</dbReference>
<dbReference type="SFLD" id="SFLDG00301">
    <property type="entry name" value="RuBisCO-like_proteins"/>
    <property type="match status" value="1"/>
</dbReference>
<protein>
    <submittedName>
        <fullName evidence="2">Ribulose-bisphosphate carboxylase large chain</fullName>
        <ecNumber evidence="2">4.1.1.39</ecNumber>
    </submittedName>
</protein>
<dbReference type="GO" id="GO:0000287">
    <property type="term" value="F:magnesium ion binding"/>
    <property type="evidence" value="ECO:0007669"/>
    <property type="project" value="InterPro"/>
</dbReference>
<dbReference type="PANTHER" id="PTHR42704">
    <property type="entry name" value="RIBULOSE BISPHOSPHATE CARBOXYLASE"/>
    <property type="match status" value="1"/>
</dbReference>
<dbReference type="Gene3D" id="3.20.20.110">
    <property type="entry name" value="Ribulose bisphosphate carboxylase, large subunit, C-terminal domain"/>
    <property type="match status" value="1"/>
</dbReference>
<dbReference type="InterPro" id="IPR036422">
    <property type="entry name" value="RuBisCO_lsu_N_sf"/>
</dbReference>
<dbReference type="AlphaFoldDB" id="A0AAE3KAR9"/>
<proteinExistence type="predicted"/>
<dbReference type="PANTHER" id="PTHR42704:SF17">
    <property type="entry name" value="RIBULOSE BISPHOSPHATE CARBOXYLASE LARGE CHAIN"/>
    <property type="match status" value="1"/>
</dbReference>
<name>A0AAE3KAR9_9GAMM</name>
<keyword evidence="3" id="KW-1185">Reference proteome</keyword>
<accession>A0AAE3KAR9</accession>
<comment type="caution">
    <text evidence="2">The sequence shown here is derived from an EMBL/GenBank/DDBJ whole genome shotgun (WGS) entry which is preliminary data.</text>
</comment>
<reference evidence="2" key="1">
    <citation type="submission" date="2022-03" db="EMBL/GenBank/DDBJ databases">
        <title>Genomic Encyclopedia of Type Strains, Phase III (KMG-III): the genomes of soil and plant-associated and newly described type strains.</title>
        <authorList>
            <person name="Whitman W."/>
        </authorList>
    </citation>
    <scope>NUCLEOTIDE SEQUENCE</scope>
    <source>
        <strain evidence="2">ANL 6-2</strain>
    </source>
</reference>
<organism evidence="2 3">
    <name type="scientific">Natronocella acetinitrilica</name>
    <dbReference type="NCBI Taxonomy" id="414046"/>
    <lineage>
        <taxon>Bacteria</taxon>
        <taxon>Pseudomonadati</taxon>
        <taxon>Pseudomonadota</taxon>
        <taxon>Gammaproteobacteria</taxon>
        <taxon>Chromatiales</taxon>
        <taxon>Ectothiorhodospiraceae</taxon>
        <taxon>Natronocella</taxon>
    </lineage>
</organism>
<keyword evidence="2" id="KW-0456">Lyase</keyword>
<evidence type="ECO:0000313" key="2">
    <source>
        <dbReference type="EMBL" id="MCP1674705.1"/>
    </source>
</evidence>
<dbReference type="SFLD" id="SFLDS00014">
    <property type="entry name" value="RuBisCO"/>
    <property type="match status" value="1"/>
</dbReference>
<evidence type="ECO:0000259" key="1">
    <source>
        <dbReference type="Pfam" id="PF00016"/>
    </source>
</evidence>
<dbReference type="Gene3D" id="3.30.70.150">
    <property type="entry name" value="RuBisCO large subunit, N-terminal domain"/>
    <property type="match status" value="1"/>
</dbReference>
<dbReference type="Pfam" id="PF00016">
    <property type="entry name" value="RuBisCO_large"/>
    <property type="match status" value="1"/>
</dbReference>
<dbReference type="SUPFAM" id="SSF51649">
    <property type="entry name" value="RuBisCo, C-terminal domain"/>
    <property type="match status" value="1"/>
</dbReference>